<dbReference type="InterPro" id="IPR019734">
    <property type="entry name" value="TPR_rpt"/>
</dbReference>
<dbReference type="Pfam" id="PF07719">
    <property type="entry name" value="TPR_2"/>
    <property type="match status" value="1"/>
</dbReference>
<evidence type="ECO:0000256" key="3">
    <source>
        <dbReference type="PROSITE-ProRule" id="PRU00339"/>
    </source>
</evidence>
<protein>
    <submittedName>
        <fullName evidence="5">Tetratricopeptide repeat protein</fullName>
    </submittedName>
</protein>
<keyword evidence="4" id="KW-0732">Signal</keyword>
<dbReference type="Proteomes" id="UP000440694">
    <property type="component" value="Unassembled WGS sequence"/>
</dbReference>
<feature type="signal peptide" evidence="4">
    <location>
        <begin position="1"/>
        <end position="50"/>
    </location>
</feature>
<evidence type="ECO:0000256" key="1">
    <source>
        <dbReference type="ARBA" id="ARBA00022737"/>
    </source>
</evidence>
<keyword evidence="2 3" id="KW-0802">TPR repeat</keyword>
<name>A0A6I3KMB2_9HYPH</name>
<dbReference type="InterPro" id="IPR013105">
    <property type="entry name" value="TPR_2"/>
</dbReference>
<gene>
    <name evidence="5" type="ORF">GIW81_14630</name>
</gene>
<evidence type="ECO:0000256" key="4">
    <source>
        <dbReference type="SAM" id="SignalP"/>
    </source>
</evidence>
<dbReference type="PROSITE" id="PS50005">
    <property type="entry name" value="TPR"/>
    <property type="match status" value="2"/>
</dbReference>
<keyword evidence="6" id="KW-1185">Reference proteome</keyword>
<feature type="chain" id="PRO_5026226972" evidence="4">
    <location>
        <begin position="51"/>
        <end position="234"/>
    </location>
</feature>
<feature type="repeat" description="TPR" evidence="3">
    <location>
        <begin position="121"/>
        <end position="154"/>
    </location>
</feature>
<evidence type="ECO:0000313" key="6">
    <source>
        <dbReference type="Proteomes" id="UP000440694"/>
    </source>
</evidence>
<dbReference type="EMBL" id="WMBQ01000002">
    <property type="protein sequence ID" value="MTD95573.1"/>
    <property type="molecule type" value="Genomic_DNA"/>
</dbReference>
<reference evidence="5 6" key="1">
    <citation type="submission" date="2019-11" db="EMBL/GenBank/DDBJ databases">
        <title>Identification of a novel strain.</title>
        <authorList>
            <person name="Xu Q."/>
            <person name="Wang G."/>
        </authorList>
    </citation>
    <scope>NUCLEOTIDE SEQUENCE [LARGE SCALE GENOMIC DNA]</scope>
    <source>
        <strain evidence="6">xq</strain>
    </source>
</reference>
<accession>A0A6I3KMB2</accession>
<dbReference type="Pfam" id="PF13432">
    <property type="entry name" value="TPR_16"/>
    <property type="match status" value="1"/>
</dbReference>
<evidence type="ECO:0000313" key="5">
    <source>
        <dbReference type="EMBL" id="MTD95573.1"/>
    </source>
</evidence>
<keyword evidence="1" id="KW-0677">Repeat</keyword>
<proteinExistence type="predicted"/>
<dbReference type="SUPFAM" id="SSF48452">
    <property type="entry name" value="TPR-like"/>
    <property type="match status" value="1"/>
</dbReference>
<dbReference type="Gene3D" id="1.25.40.10">
    <property type="entry name" value="Tetratricopeptide repeat domain"/>
    <property type="match status" value="2"/>
</dbReference>
<dbReference type="InterPro" id="IPR050498">
    <property type="entry name" value="Ycf3"/>
</dbReference>
<organism evidence="5 6">
    <name type="scientific">Hyphomicrobium album</name>
    <dbReference type="NCBI Taxonomy" id="2665159"/>
    <lineage>
        <taxon>Bacteria</taxon>
        <taxon>Pseudomonadati</taxon>
        <taxon>Pseudomonadota</taxon>
        <taxon>Alphaproteobacteria</taxon>
        <taxon>Hyphomicrobiales</taxon>
        <taxon>Hyphomicrobiaceae</taxon>
        <taxon>Hyphomicrobium</taxon>
    </lineage>
</organism>
<dbReference type="PROSITE" id="PS50293">
    <property type="entry name" value="TPR_REGION"/>
    <property type="match status" value="1"/>
</dbReference>
<evidence type="ECO:0000256" key="2">
    <source>
        <dbReference type="ARBA" id="ARBA00022803"/>
    </source>
</evidence>
<comment type="caution">
    <text evidence="5">The sequence shown here is derived from an EMBL/GenBank/DDBJ whole genome shotgun (WGS) entry which is preliminary data.</text>
</comment>
<dbReference type="SMART" id="SM00028">
    <property type="entry name" value="TPR"/>
    <property type="match status" value="4"/>
</dbReference>
<feature type="repeat" description="TPR" evidence="3">
    <location>
        <begin position="189"/>
        <end position="222"/>
    </location>
</feature>
<sequence>MVLRSFNPPMKYCRQFSHGAQMSKTLGLVRIQMLALVAAAALMAGGSAQAGEHEDWCFADQEKTQDEALAGCTALIDGGKLSKDKLATAYANRCLVHTQRKANDLAIADCTQAITIEPGNTYAYAQRGEAYCQKGDVEKCVADFDQAMRIDPNDTSFVYLRGVARADAGDADGAIADLTKAIEQDPGTAAAYVRRGRIYEAEGDKARAAADYRSALKIDPYDETAKKLLEAFRK</sequence>
<dbReference type="AlphaFoldDB" id="A0A6I3KMB2"/>
<dbReference type="InterPro" id="IPR011990">
    <property type="entry name" value="TPR-like_helical_dom_sf"/>
</dbReference>
<dbReference type="PANTHER" id="PTHR44858">
    <property type="entry name" value="TETRATRICOPEPTIDE REPEAT PROTEIN 6"/>
    <property type="match status" value="1"/>
</dbReference>
<dbReference type="PANTHER" id="PTHR44858:SF1">
    <property type="entry name" value="UDP-N-ACETYLGLUCOSAMINE--PEPTIDE N-ACETYLGLUCOSAMINYLTRANSFERASE SPINDLY-RELATED"/>
    <property type="match status" value="1"/>
</dbReference>